<accession>A0A7T7M8G3</accession>
<dbReference type="GO" id="GO:0003700">
    <property type="term" value="F:DNA-binding transcription factor activity"/>
    <property type="evidence" value="ECO:0007669"/>
    <property type="project" value="InterPro"/>
</dbReference>
<dbReference type="CDD" id="cd07377">
    <property type="entry name" value="WHTH_GntR"/>
    <property type="match status" value="1"/>
</dbReference>
<dbReference type="PANTHER" id="PTHR44846:SF1">
    <property type="entry name" value="MANNOSYL-D-GLYCERATE TRANSPORT_METABOLISM SYSTEM REPRESSOR MNGR-RELATED"/>
    <property type="match status" value="1"/>
</dbReference>
<keyword evidence="2" id="KW-0238">DNA-binding</keyword>
<dbReference type="AlphaFoldDB" id="A0A7T7M8G3"/>
<proteinExistence type="predicted"/>
<dbReference type="InterPro" id="IPR036388">
    <property type="entry name" value="WH-like_DNA-bd_sf"/>
</dbReference>
<keyword evidence="3" id="KW-0804">Transcription</keyword>
<evidence type="ECO:0000256" key="4">
    <source>
        <dbReference type="SAM" id="MobiDB-lite"/>
    </source>
</evidence>
<keyword evidence="7" id="KW-1185">Reference proteome</keyword>
<dbReference type="Proteomes" id="UP000595895">
    <property type="component" value="Chromosome"/>
</dbReference>
<feature type="domain" description="HTH gntR-type" evidence="5">
    <location>
        <begin position="5"/>
        <end position="72"/>
    </location>
</feature>
<dbReference type="SUPFAM" id="SSF64288">
    <property type="entry name" value="Chorismate lyase-like"/>
    <property type="match status" value="1"/>
</dbReference>
<organism evidence="6 7">
    <name type="scientific">Actinomyces weissii</name>
    <dbReference type="NCBI Taxonomy" id="675090"/>
    <lineage>
        <taxon>Bacteria</taxon>
        <taxon>Bacillati</taxon>
        <taxon>Actinomycetota</taxon>
        <taxon>Actinomycetes</taxon>
        <taxon>Actinomycetales</taxon>
        <taxon>Actinomycetaceae</taxon>
        <taxon>Actinomyces</taxon>
    </lineage>
</organism>
<reference evidence="6 7" key="1">
    <citation type="submission" date="2020-12" db="EMBL/GenBank/DDBJ databases">
        <authorList>
            <person name="Zhou J."/>
        </authorList>
    </citation>
    <scope>NUCLEOTIDE SEQUENCE [LARGE SCALE GENOMIC DNA]</scope>
    <source>
        <strain evidence="6 7">CCUG 61299</strain>
    </source>
</reference>
<evidence type="ECO:0000256" key="3">
    <source>
        <dbReference type="ARBA" id="ARBA00023163"/>
    </source>
</evidence>
<keyword evidence="1" id="KW-0805">Transcription regulation</keyword>
<dbReference type="PANTHER" id="PTHR44846">
    <property type="entry name" value="MANNOSYL-D-GLYCERATE TRANSPORT/METABOLISM SYSTEM REPRESSOR MNGR-RELATED"/>
    <property type="match status" value="1"/>
</dbReference>
<dbReference type="Pfam" id="PF00392">
    <property type="entry name" value="GntR"/>
    <property type="match status" value="1"/>
</dbReference>
<dbReference type="InterPro" id="IPR036390">
    <property type="entry name" value="WH_DNA-bd_sf"/>
</dbReference>
<dbReference type="Gene3D" id="1.10.10.10">
    <property type="entry name" value="Winged helix-like DNA-binding domain superfamily/Winged helix DNA-binding domain"/>
    <property type="match status" value="1"/>
</dbReference>
<dbReference type="PRINTS" id="PR00035">
    <property type="entry name" value="HTHGNTR"/>
</dbReference>
<dbReference type="InterPro" id="IPR028978">
    <property type="entry name" value="Chorismate_lyase_/UTRA_dom_sf"/>
</dbReference>
<dbReference type="GO" id="GO:0045892">
    <property type="term" value="P:negative regulation of DNA-templated transcription"/>
    <property type="evidence" value="ECO:0007669"/>
    <property type="project" value="TreeGrafter"/>
</dbReference>
<evidence type="ECO:0000313" key="6">
    <source>
        <dbReference type="EMBL" id="QQM66849.1"/>
    </source>
</evidence>
<name>A0A7T7M8G3_9ACTO</name>
<sequence length="257" mass="28381">MPPSRAKYVQVREHLLSEVRSRLSPGSPIPSERELCRQFRVSRMTVRQAIDTLVVDGVLERHQGKGTFVARPKVDLQVRLTSFTQEMRRRGMQPGSVFLLAETVPATAEVAKHLELPDGTPVHHLRRLLTADSTPMAIEENWVPASALPVLLSGPLSFSVYERLTEAGLAPSWGEDLIEAHSATIEESTLLGVREGAPTLYITRRAFHDHQVVDYSHSIYRADRYALWVPVAVPAPTVSRRPGKAPAAPDEHPAAAG</sequence>
<protein>
    <submittedName>
        <fullName evidence="6">GntR family transcriptional regulator</fullName>
    </submittedName>
</protein>
<evidence type="ECO:0000256" key="1">
    <source>
        <dbReference type="ARBA" id="ARBA00023015"/>
    </source>
</evidence>
<dbReference type="RefSeq" id="WP_200274958.1">
    <property type="nucleotide sequence ID" value="NZ_CP066802.1"/>
</dbReference>
<gene>
    <name evidence="6" type="ORF">JG540_07195</name>
</gene>
<dbReference type="GO" id="GO:0003677">
    <property type="term" value="F:DNA binding"/>
    <property type="evidence" value="ECO:0007669"/>
    <property type="project" value="UniProtKB-KW"/>
</dbReference>
<dbReference type="KEGG" id="awe:JG540_07195"/>
<dbReference type="EMBL" id="CP066802">
    <property type="protein sequence ID" value="QQM66849.1"/>
    <property type="molecule type" value="Genomic_DNA"/>
</dbReference>
<dbReference type="Gene3D" id="3.40.1410.10">
    <property type="entry name" value="Chorismate lyase-like"/>
    <property type="match status" value="1"/>
</dbReference>
<dbReference type="Pfam" id="PF07702">
    <property type="entry name" value="UTRA"/>
    <property type="match status" value="1"/>
</dbReference>
<dbReference type="SMART" id="SM00866">
    <property type="entry name" value="UTRA"/>
    <property type="match status" value="1"/>
</dbReference>
<feature type="region of interest" description="Disordered" evidence="4">
    <location>
        <begin position="238"/>
        <end position="257"/>
    </location>
</feature>
<dbReference type="InterPro" id="IPR011663">
    <property type="entry name" value="UTRA"/>
</dbReference>
<dbReference type="InterPro" id="IPR050679">
    <property type="entry name" value="Bact_HTH_transcr_reg"/>
</dbReference>
<dbReference type="SMART" id="SM00345">
    <property type="entry name" value="HTH_GNTR"/>
    <property type="match status" value="1"/>
</dbReference>
<evidence type="ECO:0000256" key="2">
    <source>
        <dbReference type="ARBA" id="ARBA00023125"/>
    </source>
</evidence>
<evidence type="ECO:0000313" key="7">
    <source>
        <dbReference type="Proteomes" id="UP000595895"/>
    </source>
</evidence>
<dbReference type="InterPro" id="IPR000524">
    <property type="entry name" value="Tscrpt_reg_HTH_GntR"/>
</dbReference>
<dbReference type="SUPFAM" id="SSF46785">
    <property type="entry name" value="Winged helix' DNA-binding domain"/>
    <property type="match status" value="1"/>
</dbReference>
<evidence type="ECO:0000259" key="5">
    <source>
        <dbReference type="PROSITE" id="PS50949"/>
    </source>
</evidence>
<dbReference type="PROSITE" id="PS50949">
    <property type="entry name" value="HTH_GNTR"/>
    <property type="match status" value="1"/>
</dbReference>
<dbReference type="FunFam" id="1.10.10.10:FF:000079">
    <property type="entry name" value="GntR family transcriptional regulator"/>
    <property type="match status" value="1"/>
</dbReference>